<dbReference type="KEGG" id="ehn:H9Q80_00105"/>
<accession>A0A7G9GNL1</accession>
<sequence length="46" mass="5522">MMFRRLKRLYDDGRLDKDGVLFYYNHGLLNAEEYKEITGEKAPKKV</sequence>
<dbReference type="RefSeq" id="WP_118667107.1">
    <property type="nucleotide sequence ID" value="NZ_CP060636.1"/>
</dbReference>
<dbReference type="InterPro" id="IPR010022">
    <property type="entry name" value="XkdX"/>
</dbReference>
<gene>
    <name evidence="1" type="ORF">H9Q80_00105</name>
</gene>
<dbReference type="Pfam" id="PF09693">
    <property type="entry name" value="Phage_XkdX"/>
    <property type="match status" value="1"/>
</dbReference>
<dbReference type="Proteomes" id="UP000515856">
    <property type="component" value="Chromosome"/>
</dbReference>
<dbReference type="EMBL" id="CP060636">
    <property type="protein sequence ID" value="QNM12393.1"/>
    <property type="molecule type" value="Genomic_DNA"/>
</dbReference>
<protein>
    <submittedName>
        <fullName evidence="1">XkdX family protein</fullName>
    </submittedName>
</protein>
<name>A0A7G9GNL1_9FIRM</name>
<evidence type="ECO:0000313" key="1">
    <source>
        <dbReference type="EMBL" id="QNM12393.1"/>
    </source>
</evidence>
<proteinExistence type="predicted"/>
<reference evidence="1 2" key="1">
    <citation type="submission" date="2020-08" db="EMBL/GenBank/DDBJ databases">
        <authorList>
            <person name="Liu C."/>
            <person name="Sun Q."/>
        </authorList>
    </citation>
    <scope>NUCLEOTIDE SEQUENCE [LARGE SCALE GENOMIC DNA]</scope>
    <source>
        <strain evidence="1 2">NSJ-61</strain>
    </source>
</reference>
<dbReference type="AlphaFoldDB" id="A0A7G9GNL1"/>
<keyword evidence="2" id="KW-1185">Reference proteome</keyword>
<organism evidence="1 2">
    <name type="scientific">[Eubacterium] hominis</name>
    <dbReference type="NCBI Taxonomy" id="2764325"/>
    <lineage>
        <taxon>Bacteria</taxon>
        <taxon>Bacillati</taxon>
        <taxon>Bacillota</taxon>
        <taxon>Erysipelotrichia</taxon>
        <taxon>Erysipelotrichales</taxon>
        <taxon>Erysipelotrichaceae</taxon>
        <taxon>Amedibacillus</taxon>
    </lineage>
</organism>
<evidence type="ECO:0000313" key="2">
    <source>
        <dbReference type="Proteomes" id="UP000515856"/>
    </source>
</evidence>